<name>A0A0R3PQH4_ANGCS</name>
<proteinExistence type="predicted"/>
<gene>
    <name evidence="2" type="ORF">ACOC_LOCUS7601</name>
</gene>
<feature type="chain" id="PRO_5043130260" evidence="1">
    <location>
        <begin position="17"/>
        <end position="76"/>
    </location>
</feature>
<keyword evidence="3" id="KW-1185">Reference proteome</keyword>
<protein>
    <submittedName>
        <fullName evidence="4">Secreted protein</fullName>
    </submittedName>
</protein>
<evidence type="ECO:0000313" key="4">
    <source>
        <dbReference type="WBParaSite" id="ACOC_0000760001-mRNA-1"/>
    </source>
</evidence>
<evidence type="ECO:0000256" key="1">
    <source>
        <dbReference type="SAM" id="SignalP"/>
    </source>
</evidence>
<dbReference type="Proteomes" id="UP000267027">
    <property type="component" value="Unassembled WGS sequence"/>
</dbReference>
<dbReference type="AlphaFoldDB" id="A0A0R3PQH4"/>
<keyword evidence="1" id="KW-0732">Signal</keyword>
<evidence type="ECO:0000313" key="3">
    <source>
        <dbReference type="Proteomes" id="UP000267027"/>
    </source>
</evidence>
<reference evidence="4" key="1">
    <citation type="submission" date="2017-02" db="UniProtKB">
        <authorList>
            <consortium name="WormBaseParasite"/>
        </authorList>
    </citation>
    <scope>IDENTIFICATION</scope>
</reference>
<evidence type="ECO:0000313" key="2">
    <source>
        <dbReference type="EMBL" id="VDM59186.1"/>
    </source>
</evidence>
<feature type="signal peptide" evidence="1">
    <location>
        <begin position="1"/>
        <end position="16"/>
    </location>
</feature>
<dbReference type="WBParaSite" id="ACOC_0000760001-mRNA-1">
    <property type="protein sequence ID" value="ACOC_0000760001-mRNA-1"/>
    <property type="gene ID" value="ACOC_0000760001"/>
</dbReference>
<dbReference type="EMBL" id="UYYA01004056">
    <property type="protein sequence ID" value="VDM59186.1"/>
    <property type="molecule type" value="Genomic_DNA"/>
</dbReference>
<sequence>MVALLVALVILYKGNHYGTTRRSLINVAFATTSDDDAFETTSDDDLALVWMDTAHRTELVHVRSSRLVAPQSAQLR</sequence>
<organism evidence="4">
    <name type="scientific">Angiostrongylus costaricensis</name>
    <name type="common">Nematode worm</name>
    <dbReference type="NCBI Taxonomy" id="334426"/>
    <lineage>
        <taxon>Eukaryota</taxon>
        <taxon>Metazoa</taxon>
        <taxon>Ecdysozoa</taxon>
        <taxon>Nematoda</taxon>
        <taxon>Chromadorea</taxon>
        <taxon>Rhabditida</taxon>
        <taxon>Rhabditina</taxon>
        <taxon>Rhabditomorpha</taxon>
        <taxon>Strongyloidea</taxon>
        <taxon>Metastrongylidae</taxon>
        <taxon>Angiostrongylus</taxon>
    </lineage>
</organism>
<accession>A0A0R3PQH4</accession>
<reference evidence="2 3" key="2">
    <citation type="submission" date="2018-11" db="EMBL/GenBank/DDBJ databases">
        <authorList>
            <consortium name="Pathogen Informatics"/>
        </authorList>
    </citation>
    <scope>NUCLEOTIDE SEQUENCE [LARGE SCALE GENOMIC DNA]</scope>
    <source>
        <strain evidence="2 3">Costa Rica</strain>
    </source>
</reference>